<evidence type="ECO:0000313" key="1">
    <source>
        <dbReference type="EMBL" id="CAG8674353.1"/>
    </source>
</evidence>
<proteinExistence type="predicted"/>
<name>A0A9N9EHI4_9GLOM</name>
<dbReference type="Proteomes" id="UP000789831">
    <property type="component" value="Unassembled WGS sequence"/>
</dbReference>
<evidence type="ECO:0000313" key="2">
    <source>
        <dbReference type="Proteomes" id="UP000789831"/>
    </source>
</evidence>
<dbReference type="EMBL" id="CAJVPL010008446">
    <property type="protein sequence ID" value="CAG8674353.1"/>
    <property type="molecule type" value="Genomic_DNA"/>
</dbReference>
<sequence>IETNGLDASKCQALEIAFQIIDLQTNKKMGEYSQVVKITSEQWTNGSPQALQVNGFT</sequence>
<dbReference type="SUPFAM" id="SSF53098">
    <property type="entry name" value="Ribonuclease H-like"/>
    <property type="match status" value="1"/>
</dbReference>
<protein>
    <submittedName>
        <fullName evidence="1">3409_t:CDS:1</fullName>
    </submittedName>
</protein>
<comment type="caution">
    <text evidence="1">The sequence shown here is derived from an EMBL/GenBank/DDBJ whole genome shotgun (WGS) entry which is preliminary data.</text>
</comment>
<dbReference type="GO" id="GO:0003676">
    <property type="term" value="F:nucleic acid binding"/>
    <property type="evidence" value="ECO:0007669"/>
    <property type="project" value="InterPro"/>
</dbReference>
<gene>
    <name evidence="1" type="ORF">AGERDE_LOCUS12398</name>
</gene>
<keyword evidence="2" id="KW-1185">Reference proteome</keyword>
<accession>A0A9N9EHI4</accession>
<dbReference type="AlphaFoldDB" id="A0A9N9EHI4"/>
<dbReference type="Gene3D" id="3.30.420.10">
    <property type="entry name" value="Ribonuclease H-like superfamily/Ribonuclease H"/>
    <property type="match status" value="1"/>
</dbReference>
<dbReference type="InterPro" id="IPR012337">
    <property type="entry name" value="RNaseH-like_sf"/>
</dbReference>
<feature type="non-terminal residue" evidence="1">
    <location>
        <position position="1"/>
    </location>
</feature>
<reference evidence="1" key="1">
    <citation type="submission" date="2021-06" db="EMBL/GenBank/DDBJ databases">
        <authorList>
            <person name="Kallberg Y."/>
            <person name="Tangrot J."/>
            <person name="Rosling A."/>
        </authorList>
    </citation>
    <scope>NUCLEOTIDE SEQUENCE</scope>
    <source>
        <strain evidence="1">MT106</strain>
    </source>
</reference>
<dbReference type="InterPro" id="IPR036397">
    <property type="entry name" value="RNaseH_sf"/>
</dbReference>
<organism evidence="1 2">
    <name type="scientific">Ambispora gerdemannii</name>
    <dbReference type="NCBI Taxonomy" id="144530"/>
    <lineage>
        <taxon>Eukaryota</taxon>
        <taxon>Fungi</taxon>
        <taxon>Fungi incertae sedis</taxon>
        <taxon>Mucoromycota</taxon>
        <taxon>Glomeromycotina</taxon>
        <taxon>Glomeromycetes</taxon>
        <taxon>Archaeosporales</taxon>
        <taxon>Ambisporaceae</taxon>
        <taxon>Ambispora</taxon>
    </lineage>
</organism>